<accession>A0A089LX91</accession>
<evidence type="ECO:0000313" key="2">
    <source>
        <dbReference type="Proteomes" id="UP000029507"/>
    </source>
</evidence>
<reference evidence="1 2" key="1">
    <citation type="submission" date="2014-08" db="EMBL/GenBank/DDBJ databases">
        <title>Comparative genomics of the Paenibacillus odorifer group.</title>
        <authorList>
            <person name="den Bakker H.C."/>
            <person name="Tsai Y.-C."/>
            <person name="Martin N."/>
            <person name="Korlach J."/>
            <person name="Wiedmann M."/>
        </authorList>
    </citation>
    <scope>NUCLEOTIDE SEQUENCE [LARGE SCALE GENOMIC DNA]</scope>
    <source>
        <strain evidence="1 2">DSM 14472</strain>
    </source>
</reference>
<name>A0A089LX91_9BACL</name>
<dbReference type="HOGENOM" id="CLU_2634791_0_0_9"/>
<dbReference type="Proteomes" id="UP000029507">
    <property type="component" value="Chromosome"/>
</dbReference>
<proteinExistence type="predicted"/>
<keyword evidence="2" id="KW-1185">Reference proteome</keyword>
<gene>
    <name evidence="1" type="ORF">PSTEL_26595</name>
</gene>
<dbReference type="AlphaFoldDB" id="A0A089LX91"/>
<dbReference type="KEGG" id="pste:PSTEL_26595"/>
<evidence type="ECO:0000313" key="1">
    <source>
        <dbReference type="EMBL" id="AIQ66151.1"/>
    </source>
</evidence>
<sequence>MTEYTPKDEVALIEKIRQNKDSSKELYETYRDLTVIDIHNHVPPIRLPFRGRGKSTESTVSFCSEIFRSRARSTPIN</sequence>
<organism evidence="1 2">
    <name type="scientific">Paenibacillus stellifer</name>
    <dbReference type="NCBI Taxonomy" id="169760"/>
    <lineage>
        <taxon>Bacteria</taxon>
        <taxon>Bacillati</taxon>
        <taxon>Bacillota</taxon>
        <taxon>Bacilli</taxon>
        <taxon>Bacillales</taxon>
        <taxon>Paenibacillaceae</taxon>
        <taxon>Paenibacillus</taxon>
    </lineage>
</organism>
<protein>
    <submittedName>
        <fullName evidence="1">Uncharacterized protein</fullName>
    </submittedName>
</protein>
<dbReference type="EMBL" id="CP009286">
    <property type="protein sequence ID" value="AIQ66151.1"/>
    <property type="molecule type" value="Genomic_DNA"/>
</dbReference>